<proteinExistence type="predicted"/>
<protein>
    <submittedName>
        <fullName evidence="1">Uncharacterized protein</fullName>
    </submittedName>
</protein>
<dbReference type="Proteomes" id="UP001152320">
    <property type="component" value="Unassembled WGS sequence"/>
</dbReference>
<dbReference type="EMBL" id="JAIZAY010002286">
    <property type="protein sequence ID" value="KAJ8017369.1"/>
    <property type="molecule type" value="Genomic_DNA"/>
</dbReference>
<organism evidence="1 2">
    <name type="scientific">Holothuria leucospilota</name>
    <name type="common">Black long sea cucumber</name>
    <name type="synonym">Mertensiothuria leucospilota</name>
    <dbReference type="NCBI Taxonomy" id="206669"/>
    <lineage>
        <taxon>Eukaryota</taxon>
        <taxon>Metazoa</taxon>
        <taxon>Echinodermata</taxon>
        <taxon>Eleutherozoa</taxon>
        <taxon>Echinozoa</taxon>
        <taxon>Holothuroidea</taxon>
        <taxon>Aspidochirotacea</taxon>
        <taxon>Aspidochirotida</taxon>
        <taxon>Holothuriidae</taxon>
        <taxon>Holothuria</taxon>
    </lineage>
</organism>
<sequence>MADLAAHLGELRGPPVEKRCCKLQEESPVVEWNPVHIGESVEQPDPEWTVVNTGSKQAACSQTGTVLLN</sequence>
<dbReference type="AlphaFoldDB" id="A0A9Q0YBQ8"/>
<accession>A0A9Q0YBQ8</accession>
<keyword evidence="2" id="KW-1185">Reference proteome</keyword>
<gene>
    <name evidence="1" type="ORF">HOLleu_45279</name>
</gene>
<reference evidence="1" key="1">
    <citation type="submission" date="2021-10" db="EMBL/GenBank/DDBJ databases">
        <title>Tropical sea cucumber genome reveals ecological adaptation and Cuvierian tubules defense mechanism.</title>
        <authorList>
            <person name="Chen T."/>
        </authorList>
    </citation>
    <scope>NUCLEOTIDE SEQUENCE</scope>
    <source>
        <strain evidence="1">Nanhai2018</strain>
        <tissue evidence="1">Muscle</tissue>
    </source>
</reference>
<comment type="caution">
    <text evidence="1">The sequence shown here is derived from an EMBL/GenBank/DDBJ whole genome shotgun (WGS) entry which is preliminary data.</text>
</comment>
<evidence type="ECO:0000313" key="1">
    <source>
        <dbReference type="EMBL" id="KAJ8017369.1"/>
    </source>
</evidence>
<evidence type="ECO:0000313" key="2">
    <source>
        <dbReference type="Proteomes" id="UP001152320"/>
    </source>
</evidence>
<name>A0A9Q0YBQ8_HOLLE</name>
<dbReference type="OrthoDB" id="10522196at2759"/>